<gene>
    <name evidence="2" type="ORF">GCM10009754_58040</name>
</gene>
<sequence>MLPCTGETGDVRPCPGMLDLMRARLAELDRRASDLDAARTAPADAITATSPDFTP</sequence>
<reference evidence="3" key="1">
    <citation type="journal article" date="2019" name="Int. J. Syst. Evol. Microbiol.">
        <title>The Global Catalogue of Microorganisms (GCM) 10K type strain sequencing project: providing services to taxonomists for standard genome sequencing and annotation.</title>
        <authorList>
            <consortium name="The Broad Institute Genomics Platform"/>
            <consortium name="The Broad Institute Genome Sequencing Center for Infectious Disease"/>
            <person name="Wu L."/>
            <person name="Ma J."/>
        </authorList>
    </citation>
    <scope>NUCLEOTIDE SEQUENCE [LARGE SCALE GENOMIC DNA]</scope>
    <source>
        <strain evidence="3">JCM 14545</strain>
    </source>
</reference>
<protein>
    <submittedName>
        <fullName evidence="2">Uncharacterized protein</fullName>
    </submittedName>
</protein>
<dbReference type="EMBL" id="BAAANN010000026">
    <property type="protein sequence ID" value="GAA1975142.1"/>
    <property type="molecule type" value="Genomic_DNA"/>
</dbReference>
<accession>A0ABP5D7E6</accession>
<evidence type="ECO:0000256" key="1">
    <source>
        <dbReference type="SAM" id="MobiDB-lite"/>
    </source>
</evidence>
<feature type="region of interest" description="Disordered" evidence="1">
    <location>
        <begin position="34"/>
        <end position="55"/>
    </location>
</feature>
<keyword evidence="3" id="KW-1185">Reference proteome</keyword>
<evidence type="ECO:0000313" key="2">
    <source>
        <dbReference type="EMBL" id="GAA1975142.1"/>
    </source>
</evidence>
<dbReference type="Proteomes" id="UP001501116">
    <property type="component" value="Unassembled WGS sequence"/>
</dbReference>
<dbReference type="RefSeq" id="WP_344425750.1">
    <property type="nucleotide sequence ID" value="NZ_BAAANN010000026.1"/>
</dbReference>
<organism evidence="2 3">
    <name type="scientific">Amycolatopsis minnesotensis</name>
    <dbReference type="NCBI Taxonomy" id="337894"/>
    <lineage>
        <taxon>Bacteria</taxon>
        <taxon>Bacillati</taxon>
        <taxon>Actinomycetota</taxon>
        <taxon>Actinomycetes</taxon>
        <taxon>Pseudonocardiales</taxon>
        <taxon>Pseudonocardiaceae</taxon>
        <taxon>Amycolatopsis</taxon>
    </lineage>
</organism>
<proteinExistence type="predicted"/>
<name>A0ABP5D7E6_9PSEU</name>
<feature type="compositionally biased region" description="Low complexity" evidence="1">
    <location>
        <begin position="38"/>
        <end position="49"/>
    </location>
</feature>
<comment type="caution">
    <text evidence="2">The sequence shown here is derived from an EMBL/GenBank/DDBJ whole genome shotgun (WGS) entry which is preliminary data.</text>
</comment>
<evidence type="ECO:0000313" key="3">
    <source>
        <dbReference type="Proteomes" id="UP001501116"/>
    </source>
</evidence>